<gene>
    <name evidence="1" type="ORF">Tco_1031811</name>
</gene>
<accession>A0ABQ5GBJ2</accession>
<protein>
    <submittedName>
        <fullName evidence="1">Uncharacterized protein</fullName>
    </submittedName>
</protein>
<keyword evidence="2" id="KW-1185">Reference proteome</keyword>
<dbReference type="EMBL" id="BQNB010018266">
    <property type="protein sequence ID" value="GJT72525.1"/>
    <property type="molecule type" value="Genomic_DNA"/>
</dbReference>
<sequence length="143" mass="16077">MVEDGVDFIKKKHFLPRPTGVFVREGGSVNVGARSKSLLNVAERHVGLDNIEGNMIVKTRFVILGLRARDNLYQPPLAISNIDQQTFLTPSTSVRKPRSDVKITSCILVMVDQLLVHPYDGLMLKWCIQYKLLKFQKGVDLLG</sequence>
<evidence type="ECO:0000313" key="1">
    <source>
        <dbReference type="EMBL" id="GJT72525.1"/>
    </source>
</evidence>
<reference evidence="1" key="2">
    <citation type="submission" date="2022-01" db="EMBL/GenBank/DDBJ databases">
        <authorList>
            <person name="Yamashiro T."/>
            <person name="Shiraishi A."/>
            <person name="Satake H."/>
            <person name="Nakayama K."/>
        </authorList>
    </citation>
    <scope>NUCLEOTIDE SEQUENCE</scope>
</reference>
<organism evidence="1 2">
    <name type="scientific">Tanacetum coccineum</name>
    <dbReference type="NCBI Taxonomy" id="301880"/>
    <lineage>
        <taxon>Eukaryota</taxon>
        <taxon>Viridiplantae</taxon>
        <taxon>Streptophyta</taxon>
        <taxon>Embryophyta</taxon>
        <taxon>Tracheophyta</taxon>
        <taxon>Spermatophyta</taxon>
        <taxon>Magnoliopsida</taxon>
        <taxon>eudicotyledons</taxon>
        <taxon>Gunneridae</taxon>
        <taxon>Pentapetalae</taxon>
        <taxon>asterids</taxon>
        <taxon>campanulids</taxon>
        <taxon>Asterales</taxon>
        <taxon>Asteraceae</taxon>
        <taxon>Asteroideae</taxon>
        <taxon>Anthemideae</taxon>
        <taxon>Anthemidinae</taxon>
        <taxon>Tanacetum</taxon>
    </lineage>
</organism>
<dbReference type="Proteomes" id="UP001151760">
    <property type="component" value="Unassembled WGS sequence"/>
</dbReference>
<comment type="caution">
    <text evidence="1">The sequence shown here is derived from an EMBL/GenBank/DDBJ whole genome shotgun (WGS) entry which is preliminary data.</text>
</comment>
<evidence type="ECO:0000313" key="2">
    <source>
        <dbReference type="Proteomes" id="UP001151760"/>
    </source>
</evidence>
<name>A0ABQ5GBJ2_9ASTR</name>
<reference evidence="1" key="1">
    <citation type="journal article" date="2022" name="Int. J. Mol. Sci.">
        <title>Draft Genome of Tanacetum Coccineum: Genomic Comparison of Closely Related Tanacetum-Family Plants.</title>
        <authorList>
            <person name="Yamashiro T."/>
            <person name="Shiraishi A."/>
            <person name="Nakayama K."/>
            <person name="Satake H."/>
        </authorList>
    </citation>
    <scope>NUCLEOTIDE SEQUENCE</scope>
</reference>
<proteinExistence type="predicted"/>